<reference evidence="1" key="1">
    <citation type="submission" date="2012-05" db="EMBL/GenBank/DDBJ databases">
        <authorList>
            <person name="Krishnakumar V."/>
            <person name="Cheung F."/>
            <person name="Xiao Y."/>
            <person name="Chan A."/>
            <person name="Moskal W.A."/>
            <person name="Town C.D."/>
        </authorList>
    </citation>
    <scope>NUCLEOTIDE SEQUENCE</scope>
</reference>
<dbReference type="AlphaFoldDB" id="I3SDR9"/>
<sequence>MKLIGLNETPNQHTCRAHLCKLLNIQDRWLGLVRTPIRVDNDSCHIRAYIYSFFALLFF</sequence>
<accession>I3SDR9</accession>
<evidence type="ECO:0000313" key="1">
    <source>
        <dbReference type="EMBL" id="AFK38411.1"/>
    </source>
</evidence>
<proteinExistence type="evidence at transcript level"/>
<dbReference type="EMBL" id="BT138616">
    <property type="protein sequence ID" value="AFK38411.1"/>
    <property type="molecule type" value="mRNA"/>
</dbReference>
<name>I3SDR9_LOTJA</name>
<protein>
    <submittedName>
        <fullName evidence="1">Uncharacterized protein</fullName>
    </submittedName>
</protein>
<organism evidence="1">
    <name type="scientific">Lotus japonicus</name>
    <name type="common">Lotus corniculatus var. japonicus</name>
    <dbReference type="NCBI Taxonomy" id="34305"/>
    <lineage>
        <taxon>Eukaryota</taxon>
        <taxon>Viridiplantae</taxon>
        <taxon>Streptophyta</taxon>
        <taxon>Embryophyta</taxon>
        <taxon>Tracheophyta</taxon>
        <taxon>Spermatophyta</taxon>
        <taxon>Magnoliopsida</taxon>
        <taxon>eudicotyledons</taxon>
        <taxon>Gunneridae</taxon>
        <taxon>Pentapetalae</taxon>
        <taxon>rosids</taxon>
        <taxon>fabids</taxon>
        <taxon>Fabales</taxon>
        <taxon>Fabaceae</taxon>
        <taxon>Papilionoideae</taxon>
        <taxon>50 kb inversion clade</taxon>
        <taxon>NPAAA clade</taxon>
        <taxon>Hologalegina</taxon>
        <taxon>robinioid clade</taxon>
        <taxon>Loteae</taxon>
        <taxon>Lotus</taxon>
    </lineage>
</organism>